<gene>
    <name evidence="1" type="ORF">BO66DRAFT_417327</name>
</gene>
<evidence type="ECO:0000313" key="1">
    <source>
        <dbReference type="EMBL" id="RAH74627.1"/>
    </source>
</evidence>
<accession>A0ACD1HMD3</accession>
<name>A0ACD1HMD3_9EURO</name>
<reference evidence="1" key="1">
    <citation type="submission" date="2018-02" db="EMBL/GenBank/DDBJ databases">
        <title>The genomes of Aspergillus section Nigri reveals drivers in fungal speciation.</title>
        <authorList>
            <consortium name="DOE Joint Genome Institute"/>
            <person name="Vesth T.C."/>
            <person name="Nybo J."/>
            <person name="Theobald S."/>
            <person name="Brandl J."/>
            <person name="Frisvad J.C."/>
            <person name="Nielsen K.F."/>
            <person name="Lyhne E.K."/>
            <person name="Kogle M.E."/>
            <person name="Kuo A."/>
            <person name="Riley R."/>
            <person name="Clum A."/>
            <person name="Nolan M."/>
            <person name="Lipzen A."/>
            <person name="Salamov A."/>
            <person name="Henrissat B."/>
            <person name="Wiebenga A."/>
            <person name="De vries R.P."/>
            <person name="Grigoriev I.V."/>
            <person name="Mortensen U.H."/>
            <person name="Andersen M.R."/>
            <person name="Baker S.E."/>
        </authorList>
    </citation>
    <scope>NUCLEOTIDE SEQUENCE</scope>
    <source>
        <strain evidence="1">CBS 121060</strain>
    </source>
</reference>
<dbReference type="EMBL" id="KZ824935">
    <property type="protein sequence ID" value="RAH74627.1"/>
    <property type="molecule type" value="Genomic_DNA"/>
</dbReference>
<dbReference type="Proteomes" id="UP000249661">
    <property type="component" value="Unassembled WGS sequence"/>
</dbReference>
<organism evidence="1 2">
    <name type="scientific">Aspergillus aculeatinus CBS 121060</name>
    <dbReference type="NCBI Taxonomy" id="1448322"/>
    <lineage>
        <taxon>Eukaryota</taxon>
        <taxon>Fungi</taxon>
        <taxon>Dikarya</taxon>
        <taxon>Ascomycota</taxon>
        <taxon>Pezizomycotina</taxon>
        <taxon>Eurotiomycetes</taxon>
        <taxon>Eurotiomycetidae</taxon>
        <taxon>Eurotiales</taxon>
        <taxon>Aspergillaceae</taxon>
        <taxon>Aspergillus</taxon>
        <taxon>Aspergillus subgen. Circumdati</taxon>
    </lineage>
</organism>
<evidence type="ECO:0000313" key="2">
    <source>
        <dbReference type="Proteomes" id="UP000249661"/>
    </source>
</evidence>
<protein>
    <submittedName>
        <fullName evidence="1">Uncharacterized protein</fullName>
    </submittedName>
</protein>
<sequence length="57" mass="6257">MIVDSLPPSLFLVSTTVSVNFLPFFFDLILLPCHPHSPLSSRLWPSAATALRRSCSA</sequence>
<keyword evidence="2" id="KW-1185">Reference proteome</keyword>
<proteinExistence type="predicted"/>